<dbReference type="EMBL" id="JAPEVG010000172">
    <property type="protein sequence ID" value="KAJ8474983.1"/>
    <property type="molecule type" value="Genomic_DNA"/>
</dbReference>
<protein>
    <recommendedName>
        <fullName evidence="5">Vegetative incompatibility protein HET-E-1</fullName>
    </recommendedName>
</protein>
<evidence type="ECO:0000259" key="2">
    <source>
        <dbReference type="Pfam" id="PF26640"/>
    </source>
</evidence>
<organism evidence="3 4">
    <name type="scientific">Trametes cubensis</name>
    <dbReference type="NCBI Taxonomy" id="1111947"/>
    <lineage>
        <taxon>Eukaryota</taxon>
        <taxon>Fungi</taxon>
        <taxon>Dikarya</taxon>
        <taxon>Basidiomycota</taxon>
        <taxon>Agaricomycotina</taxon>
        <taxon>Agaricomycetes</taxon>
        <taxon>Polyporales</taxon>
        <taxon>Polyporaceae</taxon>
        <taxon>Trametes</taxon>
    </lineage>
</organism>
<evidence type="ECO:0000313" key="4">
    <source>
        <dbReference type="Proteomes" id="UP001215151"/>
    </source>
</evidence>
<dbReference type="InterPro" id="IPR058525">
    <property type="entry name" value="DUF8212"/>
</dbReference>
<dbReference type="PANTHER" id="PTHR10622:SF10">
    <property type="entry name" value="HET DOMAIN-CONTAINING PROTEIN"/>
    <property type="match status" value="1"/>
</dbReference>
<dbReference type="Pfam" id="PF26640">
    <property type="entry name" value="DUF8212"/>
    <property type="match status" value="1"/>
</dbReference>
<dbReference type="Pfam" id="PF06985">
    <property type="entry name" value="HET"/>
    <property type="match status" value="1"/>
</dbReference>
<dbReference type="InterPro" id="IPR010730">
    <property type="entry name" value="HET"/>
</dbReference>
<evidence type="ECO:0008006" key="5">
    <source>
        <dbReference type="Google" id="ProtNLM"/>
    </source>
</evidence>
<dbReference type="AlphaFoldDB" id="A0AAD7TSE0"/>
<reference evidence="3" key="1">
    <citation type="submission" date="2022-11" db="EMBL/GenBank/DDBJ databases">
        <title>Genome Sequence of Cubamyces cubensis.</title>
        <authorList>
            <person name="Buettner E."/>
        </authorList>
    </citation>
    <scope>NUCLEOTIDE SEQUENCE</scope>
    <source>
        <strain evidence="3">MPL-01</strain>
    </source>
</reference>
<comment type="caution">
    <text evidence="3">The sequence shown here is derived from an EMBL/GenBank/DDBJ whole genome shotgun (WGS) entry which is preliminary data.</text>
</comment>
<name>A0AAD7TSE0_9APHY</name>
<dbReference type="PANTHER" id="PTHR10622">
    <property type="entry name" value="HET DOMAIN-CONTAINING PROTEIN"/>
    <property type="match status" value="1"/>
</dbReference>
<feature type="domain" description="Heterokaryon incompatibility" evidence="1">
    <location>
        <begin position="25"/>
        <end position="135"/>
    </location>
</feature>
<gene>
    <name evidence="3" type="ORF">ONZ51_g6852</name>
</gene>
<sequence>MWLLDARTAKLHYYSVPEDVPNPGYAILSHRWLNGGRDDQTFQDVQGLTAALQSRTSSEPPGSQPKNLEVPGLNAKIRRFCALARDHGFRFVWIDTCCIDRTSSAELTESLNSMFQWYARAAICYAFLYDVKSDEDPYDKGSSFRSSEWFTRCWTLQELLAPSNVLFVSMDWLPLGTKESFSSLIQEVTGIDCDILIHQRPLDSVSIARRMSWASRRRASRVEDEAYSLMGIFGVNMPTIYGEQHHAFIRLQQEILKSSHDQSIFACYQILDNPSLIQSLDSDSLLLPSALQDNMHEDEWEQGRLLASSPGAFAESADISPVPPEDFADILGVPFRPPEYNVTSCGMRMRLPILTLTAGPKVTYLGVLSCRSAHRPDHLVALFLTPLPQSLVCLVGRYIRTTIDTTSDRIPDVTFSRYRAILLPTEHLWRAVAKMVYIPYRFKPPALARGLPPASRGAEYFGPCIVDLLPYVRTRLQRLGYTLRLDRDDPFIFDHDHGTDRTIILDDSHSDESVAVHLGLCYCSTKCCAHAKWSDRSAMFKPRWSLSATVRVSQRLAGPGASTFPGCASDEKAAYVKRHVRFWDGGAKTFRFPSATVTLRFSSLATVGTVVRYSLIIEVQRCESPASVSSQRSAPESSSILDEYLDEVEANLGSHPDAFIDENDQDSL</sequence>
<proteinExistence type="predicted"/>
<feature type="domain" description="DUF8212" evidence="2">
    <location>
        <begin position="246"/>
        <end position="381"/>
    </location>
</feature>
<keyword evidence="4" id="KW-1185">Reference proteome</keyword>
<dbReference type="Proteomes" id="UP001215151">
    <property type="component" value="Unassembled WGS sequence"/>
</dbReference>
<accession>A0AAD7TSE0</accession>
<evidence type="ECO:0000313" key="3">
    <source>
        <dbReference type="EMBL" id="KAJ8474983.1"/>
    </source>
</evidence>
<evidence type="ECO:0000259" key="1">
    <source>
        <dbReference type="Pfam" id="PF06985"/>
    </source>
</evidence>